<accession>A0AAW0RKG0</accession>
<keyword evidence="2" id="KW-1185">Reference proteome</keyword>
<reference evidence="1 2" key="1">
    <citation type="submission" date="2020-02" db="EMBL/GenBank/DDBJ databases">
        <title>Comparative genomics of the hypocrealean fungal genus Beauvera.</title>
        <authorList>
            <person name="Showalter D.N."/>
            <person name="Bushley K.E."/>
            <person name="Rehner S.A."/>
        </authorList>
    </citation>
    <scope>NUCLEOTIDE SEQUENCE [LARGE SCALE GENOMIC DNA]</scope>
    <source>
        <strain evidence="1 2">ARSEF4384</strain>
    </source>
</reference>
<dbReference type="EMBL" id="JAAHCF010000688">
    <property type="protein sequence ID" value="KAK8142381.1"/>
    <property type="molecule type" value="Genomic_DNA"/>
</dbReference>
<evidence type="ECO:0000313" key="1">
    <source>
        <dbReference type="EMBL" id="KAK8142381.1"/>
    </source>
</evidence>
<organism evidence="1 2">
    <name type="scientific">Beauveria asiatica</name>
    <dbReference type="NCBI Taxonomy" id="1069075"/>
    <lineage>
        <taxon>Eukaryota</taxon>
        <taxon>Fungi</taxon>
        <taxon>Dikarya</taxon>
        <taxon>Ascomycota</taxon>
        <taxon>Pezizomycotina</taxon>
        <taxon>Sordariomycetes</taxon>
        <taxon>Hypocreomycetidae</taxon>
        <taxon>Hypocreales</taxon>
        <taxon>Cordycipitaceae</taxon>
        <taxon>Beauveria</taxon>
    </lineage>
</organism>
<comment type="caution">
    <text evidence="1">The sequence shown here is derived from an EMBL/GenBank/DDBJ whole genome shotgun (WGS) entry which is preliminary data.</text>
</comment>
<sequence length="105" mass="11948">MDPFLINEQDVTGYFVGLKGDTVALQAERRGQRPQASVRADWLYIPLNDGEWIAELWVRHYTQLPTRITGWENFHALVKKDGIRIDVFSSVQISLNASTWISATG</sequence>
<evidence type="ECO:0000313" key="2">
    <source>
        <dbReference type="Proteomes" id="UP001397290"/>
    </source>
</evidence>
<name>A0AAW0RKG0_9HYPO</name>
<gene>
    <name evidence="1" type="ORF">G3M48_008843</name>
</gene>
<dbReference type="AlphaFoldDB" id="A0AAW0RKG0"/>
<dbReference type="Proteomes" id="UP001397290">
    <property type="component" value="Unassembled WGS sequence"/>
</dbReference>
<protein>
    <submittedName>
        <fullName evidence="1">Uncharacterized protein</fullName>
    </submittedName>
</protein>
<proteinExistence type="predicted"/>